<evidence type="ECO:0000259" key="8">
    <source>
        <dbReference type="PROSITE" id="PS51100"/>
    </source>
</evidence>
<dbReference type="PANTHER" id="PTHR34581:SF2">
    <property type="entry name" value="PTS SYSTEM N,N'-DIACETYLCHITOBIOSE-SPECIFIC EIIB COMPONENT"/>
    <property type="match status" value="1"/>
</dbReference>
<dbReference type="AlphaFoldDB" id="A0A0B5QIR0"/>
<dbReference type="EMBL" id="JABSWW010000001">
    <property type="protein sequence ID" value="NRT91981.1"/>
    <property type="molecule type" value="Genomic_DNA"/>
</dbReference>
<keyword evidence="3 9" id="KW-0762">Sugar transport</keyword>
<dbReference type="CDD" id="cd05564">
    <property type="entry name" value="PTS_IIB_chitobiose_lichenan"/>
    <property type="match status" value="1"/>
</dbReference>
<proteinExistence type="predicted"/>
<dbReference type="OrthoDB" id="9808134at2"/>
<keyword evidence="6" id="KW-0418">Kinase</keyword>
<evidence type="ECO:0000256" key="1">
    <source>
        <dbReference type="ARBA" id="ARBA00022448"/>
    </source>
</evidence>
<feature type="modified residue" description="Phosphocysteine; by EIIA" evidence="7">
    <location>
        <position position="8"/>
    </location>
</feature>
<dbReference type="GO" id="GO:0009401">
    <property type="term" value="P:phosphoenolpyruvate-dependent sugar phosphotransferase system"/>
    <property type="evidence" value="ECO:0007669"/>
    <property type="project" value="UniProtKB-KW"/>
</dbReference>
<evidence type="ECO:0000313" key="11">
    <source>
        <dbReference type="EMBL" id="OOM60265.1"/>
    </source>
</evidence>
<dbReference type="SUPFAM" id="SSF52794">
    <property type="entry name" value="PTS system IIB component-like"/>
    <property type="match status" value="1"/>
</dbReference>
<sequence length="100" mass="11067">MKKILLVCNAGMSTSMLVQKMIRVAKEKGIEVTIEAIPSTDLSQCWQSADVILLGPQIGFMKDSVKETVENKISVEVISMVDYGRMNADKVLTFAIDLMK</sequence>
<dbReference type="RefSeq" id="WP_041898798.1">
    <property type="nucleotide sequence ID" value="NZ_BKAK01000098.1"/>
</dbReference>
<dbReference type="EMBL" id="CP010086">
    <property type="protein sequence ID" value="AJH00836.1"/>
    <property type="molecule type" value="Genomic_DNA"/>
</dbReference>
<dbReference type="InterPro" id="IPR051819">
    <property type="entry name" value="PTS_sugar-specific_EIIB"/>
</dbReference>
<dbReference type="InterPro" id="IPR036095">
    <property type="entry name" value="PTS_EIIB-like_sf"/>
</dbReference>
<name>A0A0B5QIR0_CLOBE</name>
<protein>
    <submittedName>
        <fullName evidence="11">N,N'-diacetylchitobiose-specific phosphotransferase enzyme IIB component</fullName>
        <ecNumber evidence="11">2.7.1.191</ecNumber>
    </submittedName>
    <submittedName>
        <fullName evidence="9">PTS sugar transporter subunit IIB</fullName>
    </submittedName>
    <submittedName>
        <fullName evidence="10">PTS system cellobiose-specific IIB component</fullName>
    </submittedName>
</protein>
<dbReference type="Proteomes" id="UP000031866">
    <property type="component" value="Chromosome"/>
</dbReference>
<dbReference type="Proteomes" id="UP001193748">
    <property type="component" value="Unassembled WGS sequence"/>
</dbReference>
<keyword evidence="1" id="KW-0813">Transport</keyword>
<dbReference type="GO" id="GO:0008982">
    <property type="term" value="F:protein-N(PI)-phosphohistidine-sugar phosphotransferase activity"/>
    <property type="evidence" value="ECO:0007669"/>
    <property type="project" value="InterPro"/>
</dbReference>
<dbReference type="InterPro" id="IPR003501">
    <property type="entry name" value="PTS_EIIB_2/3"/>
</dbReference>
<dbReference type="STRING" id="1520.LF65_04296"/>
<evidence type="ECO:0000256" key="6">
    <source>
        <dbReference type="ARBA" id="ARBA00022777"/>
    </source>
</evidence>
<evidence type="ECO:0000256" key="5">
    <source>
        <dbReference type="ARBA" id="ARBA00022683"/>
    </source>
</evidence>
<evidence type="ECO:0000256" key="4">
    <source>
        <dbReference type="ARBA" id="ARBA00022679"/>
    </source>
</evidence>
<keyword evidence="4 11" id="KW-0808">Transferase</keyword>
<evidence type="ECO:0000313" key="13">
    <source>
        <dbReference type="Proteomes" id="UP000190973"/>
    </source>
</evidence>
<evidence type="ECO:0000313" key="9">
    <source>
        <dbReference type="EMBL" id="AJH00836.1"/>
    </source>
</evidence>
<keyword evidence="5" id="KW-0598">Phosphotransferase system</keyword>
<reference evidence="11 13" key="3">
    <citation type="submission" date="2016-05" db="EMBL/GenBank/DDBJ databases">
        <title>Microbial solvent formation.</title>
        <authorList>
            <person name="Poehlein A."/>
            <person name="Montoya Solano J.D."/>
            <person name="Flitsch S."/>
            <person name="Krabben P."/>
            <person name="Duerre P."/>
            <person name="Daniel R."/>
        </authorList>
    </citation>
    <scope>NUCLEOTIDE SEQUENCE [LARGE SCALE GENOMIC DNA]</scope>
    <source>
        <strain evidence="11 13">DSM 53</strain>
    </source>
</reference>
<dbReference type="Proteomes" id="UP000190973">
    <property type="component" value="Unassembled WGS sequence"/>
</dbReference>
<dbReference type="EMBL" id="LZZI01000054">
    <property type="protein sequence ID" value="OOM60265.1"/>
    <property type="molecule type" value="Genomic_DNA"/>
</dbReference>
<dbReference type="GeneID" id="66346695"/>
<keyword evidence="2" id="KW-0597">Phosphoprotein</keyword>
<dbReference type="EC" id="2.7.1.191" evidence="11"/>
<dbReference type="Gene3D" id="3.40.50.2300">
    <property type="match status" value="1"/>
</dbReference>
<dbReference type="Pfam" id="PF02302">
    <property type="entry name" value="PTS_IIB"/>
    <property type="match status" value="1"/>
</dbReference>
<evidence type="ECO:0000313" key="10">
    <source>
        <dbReference type="EMBL" id="NRT91981.1"/>
    </source>
</evidence>
<evidence type="ECO:0000313" key="12">
    <source>
        <dbReference type="Proteomes" id="UP000031866"/>
    </source>
</evidence>
<reference evidence="10" key="4">
    <citation type="submission" date="2020-05" db="EMBL/GenBank/DDBJ databases">
        <authorList>
            <person name="Brown S."/>
            <person name="Huntemann M."/>
            <person name="Clum A."/>
            <person name="Spunde A."/>
            <person name="Palaniappan K."/>
            <person name="Ritter S."/>
            <person name="Mikhailova N."/>
            <person name="Chen I.-M."/>
            <person name="Stamatis D."/>
            <person name="Reddy T."/>
            <person name="O'Malley R."/>
            <person name="Daum C."/>
            <person name="Shapiro N."/>
            <person name="Ivanova N."/>
            <person name="Kyrpides N."/>
            <person name="Woyke T."/>
        </authorList>
    </citation>
    <scope>NUCLEOTIDE SEQUENCE</scope>
    <source>
        <strain evidence="10">DJ080</strain>
    </source>
</reference>
<reference evidence="9" key="2">
    <citation type="submission" date="2016-02" db="EMBL/GenBank/DDBJ databases">
        <title>Genome sequence of Clostridium beijerinckii strain 59B.</title>
        <authorList>
            <person name="Little G.T."/>
            <person name="Minton N.P."/>
        </authorList>
    </citation>
    <scope>NUCLEOTIDE SEQUENCE</scope>
    <source>
        <strain evidence="9">NCIMB 14988</strain>
    </source>
</reference>
<accession>A0A0B5QIR0</accession>
<feature type="domain" description="PTS EIIB type-3" evidence="8">
    <location>
        <begin position="1"/>
        <end position="100"/>
    </location>
</feature>
<dbReference type="PANTHER" id="PTHR34581">
    <property type="entry name" value="PTS SYSTEM N,N'-DIACETYLCHITOBIOSE-SPECIFIC EIIB COMPONENT"/>
    <property type="match status" value="1"/>
</dbReference>
<dbReference type="PROSITE" id="PS51100">
    <property type="entry name" value="PTS_EIIB_TYPE_3"/>
    <property type="match status" value="1"/>
</dbReference>
<dbReference type="KEGG" id="cbei:LF65_04296"/>
<dbReference type="GO" id="GO:0016301">
    <property type="term" value="F:kinase activity"/>
    <property type="evidence" value="ECO:0007669"/>
    <property type="project" value="UniProtKB-KW"/>
</dbReference>
<dbReference type="InterPro" id="IPR013012">
    <property type="entry name" value="PTS_EIIB_3"/>
</dbReference>
<gene>
    <name evidence="11" type="primary">chbB</name>
    <name evidence="10" type="ORF">B0H41_005660</name>
    <name evidence="11" type="ORF">CLBCK_29640</name>
    <name evidence="9" type="ORF">LF65_04296</name>
</gene>
<reference evidence="12" key="1">
    <citation type="submission" date="2014-12" db="EMBL/GenBank/DDBJ databases">
        <title>Genome sequence of Clostridium beijerinckii strain 59B.</title>
        <authorList>
            <person name="Little G.T."/>
            <person name="Minton N.P."/>
        </authorList>
    </citation>
    <scope>NUCLEOTIDE SEQUENCE [LARGE SCALE GENOMIC DNA]</scope>
    <source>
        <strain evidence="12">59B</strain>
    </source>
</reference>
<organism evidence="9 12">
    <name type="scientific">Clostridium beijerinckii</name>
    <name type="common">Clostridium MP</name>
    <dbReference type="NCBI Taxonomy" id="1520"/>
    <lineage>
        <taxon>Bacteria</taxon>
        <taxon>Bacillati</taxon>
        <taxon>Bacillota</taxon>
        <taxon>Clostridia</taxon>
        <taxon>Eubacteriales</taxon>
        <taxon>Clostridiaceae</taxon>
        <taxon>Clostridium</taxon>
    </lineage>
</organism>
<evidence type="ECO:0000256" key="7">
    <source>
        <dbReference type="PROSITE-ProRule" id="PRU00423"/>
    </source>
</evidence>
<evidence type="ECO:0000256" key="3">
    <source>
        <dbReference type="ARBA" id="ARBA00022597"/>
    </source>
</evidence>
<reference evidence="10" key="5">
    <citation type="journal article" date="2022" name="Nat. Biotechnol.">
        <title>Carbon-negative production of acetone and isopropanol by gas fermentation at industrial pilot scale.</title>
        <authorList>
            <person name="Liew F.E."/>
            <person name="Nogle R."/>
            <person name="Abdalla T."/>
            <person name="Rasor B.J."/>
            <person name="Canter C."/>
            <person name="Jensen R.O."/>
            <person name="Wang L."/>
            <person name="Strutz J."/>
            <person name="Chirania P."/>
            <person name="De Tissera S."/>
            <person name="Mueller A.P."/>
            <person name="Ruan Z."/>
            <person name="Gao A."/>
            <person name="Tran L."/>
            <person name="Engle N.L."/>
            <person name="Bromley J.C."/>
            <person name="Daniell J."/>
            <person name="Conrado R."/>
            <person name="Tschaplinski T.J."/>
            <person name="Giannone R.J."/>
            <person name="Hettich R.L."/>
            <person name="Karim A.S."/>
            <person name="Simpson S.D."/>
            <person name="Brown S.D."/>
            <person name="Leang C."/>
            <person name="Jewett M.C."/>
            <person name="Kopke M."/>
        </authorList>
    </citation>
    <scope>NUCLEOTIDE SEQUENCE</scope>
    <source>
        <strain evidence="10">DJ080</strain>
    </source>
</reference>
<evidence type="ECO:0000256" key="2">
    <source>
        <dbReference type="ARBA" id="ARBA00022553"/>
    </source>
</evidence>